<evidence type="ECO:0000256" key="3">
    <source>
        <dbReference type="ARBA" id="ARBA00022729"/>
    </source>
</evidence>
<feature type="domain" description="Wall-associated receptor kinase galacturonan-binding" evidence="7">
    <location>
        <begin position="95"/>
        <end position="153"/>
    </location>
</feature>
<keyword evidence="3" id="KW-0732">Signal</keyword>
<keyword evidence="10" id="KW-1185">Reference proteome</keyword>
<dbReference type="InterPro" id="IPR032872">
    <property type="entry name" value="WAK_assoc_C"/>
</dbReference>
<comment type="catalytic activity">
    <reaction evidence="6">
        <text>L-seryl-[protein] + ATP = O-phospho-L-seryl-[protein] + ADP + H(+)</text>
        <dbReference type="Rhea" id="RHEA:17989"/>
        <dbReference type="Rhea" id="RHEA-COMP:9863"/>
        <dbReference type="Rhea" id="RHEA-COMP:11604"/>
        <dbReference type="ChEBI" id="CHEBI:15378"/>
        <dbReference type="ChEBI" id="CHEBI:29999"/>
        <dbReference type="ChEBI" id="CHEBI:30616"/>
        <dbReference type="ChEBI" id="CHEBI:83421"/>
        <dbReference type="ChEBI" id="CHEBI:456216"/>
        <dbReference type="EC" id="2.7.11.1"/>
    </reaction>
</comment>
<dbReference type="EnsemblPlants" id="AUR62009021-RA">
    <property type="protein sequence ID" value="AUR62009021-RA:cds"/>
    <property type="gene ID" value="AUR62009021"/>
</dbReference>
<dbReference type="Proteomes" id="UP000596660">
    <property type="component" value="Unplaced"/>
</dbReference>
<dbReference type="Pfam" id="PF14380">
    <property type="entry name" value="WAK_assoc"/>
    <property type="match status" value="3"/>
</dbReference>
<evidence type="ECO:0000256" key="5">
    <source>
        <dbReference type="ARBA" id="ARBA00047899"/>
    </source>
</evidence>
<sequence length="585" mass="63996">MSAYSPSNSPMTSGMSPPTSSSFIERVARNVGSFLLIPFLTCIAERRGPFSSFPSSARAVIRRKHGWWLVTSKDLRWGIGTALLLHVFISQTIWCGNVKAGFPFWGGGTRPKECGYPDLELGCENNATTTIQSKGMKYHVLDINQNTQVLKMAREDFLQGICMQKFINTTIDPELFDYAPGSHNLTVLYGCPPPYTFNPSQFTCKIYGTNDTDGYPVEGAIGPSGCFASIVVPVVDSSAAQIGKWSPSQIIGKGFEAIYKVQGEDLCVGCEASKGRCGFDLSKNKISCLCLDGSVGDTLCNNSTSSAKSENLKYPFWGESRAPYCGLPGYELQCLGNDVPIITITSQKYRFLKADAEAHKLTVARDDFWDDLCPSSLVNISINSSPFEYPFNPGYLTLCYDCPIASMISLGFLGHTVCHKNGSFIDVCFKTGVYTPNIGCRSVVNIPILKTLAPELKIDKASVLEALRDGFELQWKVDDDQCKMCVESGGQCGNDLRGNKFTCFCPDQPYASKCPTSSDITDMSSLHAALQSGFELEWIADDGLCDDCRGSGGQSGYNTNLSRFTCYCADDIHNFRCDGMSPFTF</sequence>
<dbReference type="OMA" id="CEAMFEC"/>
<evidence type="ECO:0000259" key="8">
    <source>
        <dbReference type="Pfam" id="PF14380"/>
    </source>
</evidence>
<comment type="subcellular location">
    <subcellularLocation>
        <location evidence="1">Membrane</location>
        <topology evidence="1">Single-pass membrane protein</topology>
    </subcellularLocation>
</comment>
<organism evidence="9 10">
    <name type="scientific">Chenopodium quinoa</name>
    <name type="common">Quinoa</name>
    <dbReference type="NCBI Taxonomy" id="63459"/>
    <lineage>
        <taxon>Eukaryota</taxon>
        <taxon>Viridiplantae</taxon>
        <taxon>Streptophyta</taxon>
        <taxon>Embryophyta</taxon>
        <taxon>Tracheophyta</taxon>
        <taxon>Spermatophyta</taxon>
        <taxon>Magnoliopsida</taxon>
        <taxon>eudicotyledons</taxon>
        <taxon>Gunneridae</taxon>
        <taxon>Pentapetalae</taxon>
        <taxon>Caryophyllales</taxon>
        <taxon>Chenopodiaceae</taxon>
        <taxon>Chenopodioideae</taxon>
        <taxon>Atripliceae</taxon>
        <taxon>Chenopodium</taxon>
    </lineage>
</organism>
<evidence type="ECO:0000256" key="6">
    <source>
        <dbReference type="ARBA" id="ARBA00048679"/>
    </source>
</evidence>
<reference evidence="9" key="2">
    <citation type="submission" date="2021-03" db="UniProtKB">
        <authorList>
            <consortium name="EnsemblPlants"/>
        </authorList>
    </citation>
    <scope>IDENTIFICATION</scope>
</reference>
<evidence type="ECO:0000256" key="2">
    <source>
        <dbReference type="ARBA" id="ARBA00012513"/>
    </source>
</evidence>
<comment type="catalytic activity">
    <reaction evidence="5">
        <text>L-threonyl-[protein] + ATP = O-phospho-L-threonyl-[protein] + ADP + H(+)</text>
        <dbReference type="Rhea" id="RHEA:46608"/>
        <dbReference type="Rhea" id="RHEA-COMP:11060"/>
        <dbReference type="Rhea" id="RHEA-COMP:11605"/>
        <dbReference type="ChEBI" id="CHEBI:15378"/>
        <dbReference type="ChEBI" id="CHEBI:30013"/>
        <dbReference type="ChEBI" id="CHEBI:30616"/>
        <dbReference type="ChEBI" id="CHEBI:61977"/>
        <dbReference type="ChEBI" id="CHEBI:456216"/>
        <dbReference type="EC" id="2.7.11.1"/>
    </reaction>
</comment>
<dbReference type="Gramene" id="AUR62009021-RA">
    <property type="protein sequence ID" value="AUR62009021-RA:cds"/>
    <property type="gene ID" value="AUR62009021"/>
</dbReference>
<evidence type="ECO:0000259" key="7">
    <source>
        <dbReference type="Pfam" id="PF13947"/>
    </source>
</evidence>
<accession>A0A803LAY2</accession>
<feature type="domain" description="Wall-associated receptor kinase C-terminal" evidence="8">
    <location>
        <begin position="224"/>
        <end position="293"/>
    </location>
</feature>
<feature type="domain" description="Wall-associated receptor kinase C-terminal" evidence="8">
    <location>
        <begin position="439"/>
        <end position="508"/>
    </location>
</feature>
<dbReference type="GO" id="GO:0030247">
    <property type="term" value="F:polysaccharide binding"/>
    <property type="evidence" value="ECO:0007669"/>
    <property type="project" value="InterPro"/>
</dbReference>
<dbReference type="PANTHER" id="PTHR33138:SF72">
    <property type="entry name" value="WALL-ASSOCIATED RECEPTOR KINASE CARBOXY-TERMINAL PROTEIN"/>
    <property type="match status" value="1"/>
</dbReference>
<feature type="domain" description="Wall-associated receptor kinase C-terminal" evidence="8">
    <location>
        <begin position="519"/>
        <end position="570"/>
    </location>
</feature>
<dbReference type="GO" id="GO:0016020">
    <property type="term" value="C:membrane"/>
    <property type="evidence" value="ECO:0007669"/>
    <property type="project" value="UniProtKB-SubCell"/>
</dbReference>
<dbReference type="PANTHER" id="PTHR33138">
    <property type="entry name" value="OS01G0690200 PROTEIN"/>
    <property type="match status" value="1"/>
</dbReference>
<dbReference type="InterPro" id="IPR025287">
    <property type="entry name" value="WAK_GUB"/>
</dbReference>
<evidence type="ECO:0000256" key="1">
    <source>
        <dbReference type="ARBA" id="ARBA00004167"/>
    </source>
</evidence>
<keyword evidence="4" id="KW-0325">Glycoprotein</keyword>
<name>A0A803LAY2_CHEQI</name>
<evidence type="ECO:0000313" key="10">
    <source>
        <dbReference type="Proteomes" id="UP000596660"/>
    </source>
</evidence>
<dbReference type="EC" id="2.7.11.1" evidence="2"/>
<reference evidence="9" key="1">
    <citation type="journal article" date="2017" name="Nature">
        <title>The genome of Chenopodium quinoa.</title>
        <authorList>
            <person name="Jarvis D.E."/>
            <person name="Ho Y.S."/>
            <person name="Lightfoot D.J."/>
            <person name="Schmoeckel S.M."/>
            <person name="Li B."/>
            <person name="Borm T.J.A."/>
            <person name="Ohyanagi H."/>
            <person name="Mineta K."/>
            <person name="Michell C.T."/>
            <person name="Saber N."/>
            <person name="Kharbatia N.M."/>
            <person name="Rupper R.R."/>
            <person name="Sharp A.R."/>
            <person name="Dally N."/>
            <person name="Boughton B.A."/>
            <person name="Woo Y.H."/>
            <person name="Gao G."/>
            <person name="Schijlen E.G.W.M."/>
            <person name="Guo X."/>
            <person name="Momin A.A."/>
            <person name="Negrao S."/>
            <person name="Al-Babili S."/>
            <person name="Gehring C."/>
            <person name="Roessner U."/>
            <person name="Jung C."/>
            <person name="Murphy K."/>
            <person name="Arold S.T."/>
            <person name="Gojobori T."/>
            <person name="van der Linden C.G."/>
            <person name="van Loo E.N."/>
            <person name="Jellen E.N."/>
            <person name="Maughan P.J."/>
            <person name="Tester M."/>
        </authorList>
    </citation>
    <scope>NUCLEOTIDE SEQUENCE [LARGE SCALE GENOMIC DNA]</scope>
    <source>
        <strain evidence="9">cv. PI 614886</strain>
    </source>
</reference>
<evidence type="ECO:0000256" key="4">
    <source>
        <dbReference type="ARBA" id="ARBA00023180"/>
    </source>
</evidence>
<proteinExistence type="predicted"/>
<protein>
    <recommendedName>
        <fullName evidence="2">non-specific serine/threonine protein kinase</fullName>
        <ecNumber evidence="2">2.7.11.1</ecNumber>
    </recommendedName>
</protein>
<dbReference type="GO" id="GO:0004674">
    <property type="term" value="F:protein serine/threonine kinase activity"/>
    <property type="evidence" value="ECO:0007669"/>
    <property type="project" value="UniProtKB-EC"/>
</dbReference>
<dbReference type="Pfam" id="PF13947">
    <property type="entry name" value="GUB_WAK_bind"/>
    <property type="match status" value="2"/>
</dbReference>
<dbReference type="AlphaFoldDB" id="A0A803LAY2"/>
<evidence type="ECO:0000313" key="9">
    <source>
        <dbReference type="EnsemblPlants" id="AUR62009021-RA:cds"/>
    </source>
</evidence>
<feature type="domain" description="Wall-associated receptor kinase galacturonan-binding" evidence="7">
    <location>
        <begin position="300"/>
        <end position="365"/>
    </location>
</feature>